<keyword evidence="3" id="KW-1185">Reference proteome</keyword>
<dbReference type="InterPro" id="IPR029057">
    <property type="entry name" value="PRTase-like"/>
</dbReference>
<dbReference type="EMBL" id="SNWN01000001">
    <property type="protein sequence ID" value="TDO22154.1"/>
    <property type="molecule type" value="Genomic_DNA"/>
</dbReference>
<keyword evidence="2" id="KW-0808">Transferase</keyword>
<dbReference type="InterPro" id="IPR000836">
    <property type="entry name" value="PRTase_dom"/>
</dbReference>
<protein>
    <submittedName>
        <fullName evidence="2">Uracil phosphoribosyltransferase</fullName>
    </submittedName>
</protein>
<proteinExistence type="predicted"/>
<dbReference type="CDD" id="cd06223">
    <property type="entry name" value="PRTases_typeI"/>
    <property type="match status" value="1"/>
</dbReference>
<dbReference type="Pfam" id="PF14681">
    <property type="entry name" value="UPRTase"/>
    <property type="match status" value="1"/>
</dbReference>
<dbReference type="OrthoDB" id="9781675at2"/>
<feature type="domain" description="Phosphoribosyltransferase" evidence="1">
    <location>
        <begin position="5"/>
        <end position="206"/>
    </location>
</feature>
<name>A0A4R6IJF5_9MOLU</name>
<dbReference type="SUPFAM" id="SSF53271">
    <property type="entry name" value="PRTase-like"/>
    <property type="match status" value="1"/>
</dbReference>
<dbReference type="NCBIfam" id="NF001097">
    <property type="entry name" value="PRK00129.1"/>
    <property type="match status" value="1"/>
</dbReference>
<keyword evidence="2" id="KW-0328">Glycosyltransferase</keyword>
<dbReference type="Gene3D" id="3.40.50.2020">
    <property type="match status" value="1"/>
</dbReference>
<reference evidence="2 3" key="1">
    <citation type="submission" date="2019-03" db="EMBL/GenBank/DDBJ databases">
        <title>Genomic Encyclopedia of Archaeal and Bacterial Type Strains, Phase II (KMG-II): from individual species to whole genera.</title>
        <authorList>
            <person name="Goeker M."/>
        </authorList>
    </citation>
    <scope>NUCLEOTIDE SEQUENCE [LARGE SCALE GENOMIC DNA]</scope>
    <source>
        <strain evidence="2 3">ATCC 700618</strain>
    </source>
</reference>
<comment type="caution">
    <text evidence="2">The sequence shown here is derived from an EMBL/GenBank/DDBJ whole genome shotgun (WGS) entry which is preliminary data.</text>
</comment>
<dbReference type="RefSeq" id="WP_094255001.1">
    <property type="nucleotide sequence ID" value="NZ_NNCE01000010.1"/>
</dbReference>
<dbReference type="AlphaFoldDB" id="A0A4R6IJF5"/>
<dbReference type="GO" id="GO:0016757">
    <property type="term" value="F:glycosyltransferase activity"/>
    <property type="evidence" value="ECO:0007669"/>
    <property type="project" value="UniProtKB-KW"/>
</dbReference>
<organism evidence="2 3">
    <name type="scientific">Mycoplasma testudineum</name>
    <dbReference type="NCBI Taxonomy" id="244584"/>
    <lineage>
        <taxon>Bacteria</taxon>
        <taxon>Bacillati</taxon>
        <taxon>Mycoplasmatota</taxon>
        <taxon>Mollicutes</taxon>
        <taxon>Mycoplasmataceae</taxon>
        <taxon>Mycoplasma</taxon>
    </lineage>
</organism>
<evidence type="ECO:0000259" key="1">
    <source>
        <dbReference type="Pfam" id="PF14681"/>
    </source>
</evidence>
<dbReference type="Proteomes" id="UP000295518">
    <property type="component" value="Unassembled WGS sequence"/>
</dbReference>
<sequence length="211" mass="23811">MLKMIDHSMIKQHITTLRDHNTLSAEFTQVAGRISEIMLYELLKNEPVNEIKVDTPIKKDVTGYKLSYNYIFIPIIRAGLTMIPNARRIVPDAKIMHIGIARDEVNQDYITYLDKVYKSKGNDHAIVFDPMLATGKSAAIAIKKLQNAGYKKITFIGIIGVDEGIEYLENEFGKDFEIYLAVKDPILNSKKYIEPGLGDAGDRAYGLEKDV</sequence>
<gene>
    <name evidence="2" type="ORF">EI74_0011</name>
</gene>
<accession>A0A4R6IJF5</accession>
<evidence type="ECO:0000313" key="2">
    <source>
        <dbReference type="EMBL" id="TDO22154.1"/>
    </source>
</evidence>
<evidence type="ECO:0000313" key="3">
    <source>
        <dbReference type="Proteomes" id="UP000295518"/>
    </source>
</evidence>